<organism evidence="1 2">
    <name type="scientific">Glarea lozoyensis (strain ATCC 74030 / MF5533)</name>
    <dbReference type="NCBI Taxonomy" id="1104152"/>
    <lineage>
        <taxon>Eukaryota</taxon>
        <taxon>Fungi</taxon>
        <taxon>Dikarya</taxon>
        <taxon>Ascomycota</taxon>
        <taxon>Pezizomycotina</taxon>
        <taxon>Leotiomycetes</taxon>
        <taxon>Helotiales</taxon>
        <taxon>Helotiaceae</taxon>
        <taxon>Glarea</taxon>
    </lineage>
</organism>
<dbReference type="AlphaFoldDB" id="H0EL95"/>
<dbReference type="GO" id="GO:0016811">
    <property type="term" value="F:hydrolase activity, acting on carbon-nitrogen (but not peptide) bonds, in linear amides"/>
    <property type="evidence" value="ECO:0007669"/>
    <property type="project" value="InterPro"/>
</dbReference>
<dbReference type="OrthoDB" id="9975579at2759"/>
<name>H0EL95_GLAL7</name>
<reference evidence="1 2" key="1">
    <citation type="journal article" date="2012" name="Eukaryot. Cell">
        <title>Genome sequence of the fungus Glarea lozoyensis: the first genome sequence of a species from the Helotiaceae family.</title>
        <authorList>
            <person name="Youssar L."/>
            <person name="Gruening B.A."/>
            <person name="Erxleben A."/>
            <person name="Guenther S."/>
            <person name="Huettel W."/>
        </authorList>
    </citation>
    <scope>NUCLEOTIDE SEQUENCE [LARGE SCALE GENOMIC DNA]</scope>
    <source>
        <strain evidence="2">ATCC 74030 / MF5533</strain>
    </source>
</reference>
<gene>
    <name evidence="1" type="ORF">M7I_3355</name>
</gene>
<proteinExistence type="predicted"/>
<evidence type="ECO:0000313" key="1">
    <source>
        <dbReference type="EMBL" id="EHL00724.1"/>
    </source>
</evidence>
<evidence type="ECO:0000313" key="2">
    <source>
        <dbReference type="Proteomes" id="UP000005446"/>
    </source>
</evidence>
<dbReference type="InterPro" id="IPR004304">
    <property type="entry name" value="FmdA_AmdA"/>
</dbReference>
<dbReference type="Pfam" id="PF03069">
    <property type="entry name" value="FmdA_AmdA"/>
    <property type="match status" value="1"/>
</dbReference>
<comment type="caution">
    <text evidence="1">The sequence shown here is derived from an EMBL/GenBank/DDBJ whole genome shotgun (WGS) entry which is preliminary data.</text>
</comment>
<keyword evidence="2" id="KW-1185">Reference proteome</keyword>
<protein>
    <submittedName>
        <fullName evidence="1">Putative formamidase</fullName>
    </submittedName>
</protein>
<dbReference type="HOGENOM" id="CLU_2026978_0_0_1"/>
<accession>H0EL95</accession>
<dbReference type="InParanoid" id="H0EL95"/>
<dbReference type="EMBL" id="AGUE01000074">
    <property type="protein sequence ID" value="EHL00724.1"/>
    <property type="molecule type" value="Genomic_DNA"/>
</dbReference>
<dbReference type="Proteomes" id="UP000005446">
    <property type="component" value="Unassembled WGS sequence"/>
</dbReference>
<sequence>MKNGIADLGMKSPLYLPGPVEPHYGPGRYLTFEGFSVDEHGKQHIAKPLFSRGTSQVSSIFQSLPMDIFDFDISPTGPAKKLEMGSCAFETGVTEGKVTQGGKNSEISWGGGLTYKTKEESK</sequence>